<dbReference type="Pfam" id="PF01496">
    <property type="entry name" value="V_ATPase_I"/>
    <property type="match status" value="2"/>
</dbReference>
<feature type="transmembrane region" description="Helical" evidence="9">
    <location>
        <begin position="540"/>
        <end position="558"/>
    </location>
</feature>
<evidence type="ECO:0000256" key="9">
    <source>
        <dbReference type="SAM" id="Phobius"/>
    </source>
</evidence>
<dbReference type="eggNOG" id="COG1269">
    <property type="taxonomic scope" value="Bacteria"/>
</dbReference>
<evidence type="ECO:0000256" key="4">
    <source>
        <dbReference type="ARBA" id="ARBA00022692"/>
    </source>
</evidence>
<comment type="similarity">
    <text evidence="2">Belongs to the V-ATPase 116 kDa subunit family.</text>
</comment>
<keyword evidence="8" id="KW-0175">Coiled coil</keyword>
<feature type="coiled-coil region" evidence="8">
    <location>
        <begin position="233"/>
        <end position="274"/>
    </location>
</feature>
<organism evidence="11 12">
    <name type="scientific">Clostridium cadaveris</name>
    <dbReference type="NCBI Taxonomy" id="1529"/>
    <lineage>
        <taxon>Bacteria</taxon>
        <taxon>Bacillati</taxon>
        <taxon>Bacillota</taxon>
        <taxon>Clostridia</taxon>
        <taxon>Eubacteriales</taxon>
        <taxon>Clostridiaceae</taxon>
        <taxon>Clostridium</taxon>
    </lineage>
</organism>
<dbReference type="GO" id="GO:0033179">
    <property type="term" value="C:proton-transporting V-type ATPase, V0 domain"/>
    <property type="evidence" value="ECO:0007669"/>
    <property type="project" value="InterPro"/>
</dbReference>
<keyword evidence="3" id="KW-0813">Transport</keyword>
<reference evidence="10 13" key="2">
    <citation type="submission" date="2018-03" db="EMBL/GenBank/DDBJ databases">
        <title>The uncultured portion of the human microbiome is neutrally assembled.</title>
        <authorList>
            <person name="Jeraldo P."/>
            <person name="Boardman L."/>
            <person name="White B.A."/>
            <person name="Nelson H."/>
            <person name="Goldenfeld N."/>
            <person name="Chia N."/>
        </authorList>
    </citation>
    <scope>NUCLEOTIDE SEQUENCE [LARGE SCALE GENOMIC DNA]</scope>
    <source>
        <strain evidence="10">CIM:MAG 903</strain>
    </source>
</reference>
<feature type="transmembrane region" description="Helical" evidence="9">
    <location>
        <begin position="480"/>
        <end position="504"/>
    </location>
</feature>
<dbReference type="PANTHER" id="PTHR11629">
    <property type="entry name" value="VACUOLAR PROTON ATPASES"/>
    <property type="match status" value="1"/>
</dbReference>
<evidence type="ECO:0000256" key="2">
    <source>
        <dbReference type="ARBA" id="ARBA00009904"/>
    </source>
</evidence>
<name>A0A1I2MVG9_9CLOT</name>
<accession>A0A1I2MVG9</accession>
<protein>
    <submittedName>
        <fullName evidence="10">V-type ATP synthase subunit I</fullName>
    </submittedName>
    <submittedName>
        <fullName evidence="11">V/A-type H+-transporting ATPase subunit I</fullName>
    </submittedName>
</protein>
<dbReference type="RefSeq" id="WP_027639143.1">
    <property type="nucleotide sequence ID" value="NZ_BAAACD010000003.1"/>
</dbReference>
<evidence type="ECO:0000256" key="6">
    <source>
        <dbReference type="ARBA" id="ARBA00023065"/>
    </source>
</evidence>
<dbReference type="GO" id="GO:0007035">
    <property type="term" value="P:vacuolar acidification"/>
    <property type="evidence" value="ECO:0007669"/>
    <property type="project" value="TreeGrafter"/>
</dbReference>
<dbReference type="PANTHER" id="PTHR11629:SF63">
    <property type="entry name" value="V-TYPE PROTON ATPASE SUBUNIT A"/>
    <property type="match status" value="1"/>
</dbReference>
<evidence type="ECO:0000256" key="1">
    <source>
        <dbReference type="ARBA" id="ARBA00004141"/>
    </source>
</evidence>
<evidence type="ECO:0000256" key="3">
    <source>
        <dbReference type="ARBA" id="ARBA00022448"/>
    </source>
</evidence>
<keyword evidence="4 9" id="KW-0812">Transmembrane</keyword>
<evidence type="ECO:0000313" key="12">
    <source>
        <dbReference type="Proteomes" id="UP000182135"/>
    </source>
</evidence>
<dbReference type="GO" id="GO:0016471">
    <property type="term" value="C:vacuolar proton-transporting V-type ATPase complex"/>
    <property type="evidence" value="ECO:0007669"/>
    <property type="project" value="TreeGrafter"/>
</dbReference>
<evidence type="ECO:0000313" key="10">
    <source>
        <dbReference type="EMBL" id="PWL54853.1"/>
    </source>
</evidence>
<feature type="transmembrane region" description="Helical" evidence="9">
    <location>
        <begin position="447"/>
        <end position="468"/>
    </location>
</feature>
<feature type="transmembrane region" description="Helical" evidence="9">
    <location>
        <begin position="591"/>
        <end position="615"/>
    </location>
</feature>
<evidence type="ECO:0000313" key="13">
    <source>
        <dbReference type="Proteomes" id="UP000246114"/>
    </source>
</evidence>
<dbReference type="GeneID" id="90545422"/>
<dbReference type="STRING" id="1529.SAMN04487885_11733"/>
<evidence type="ECO:0000256" key="8">
    <source>
        <dbReference type="SAM" id="Coils"/>
    </source>
</evidence>
<feature type="transmembrane region" description="Helical" evidence="9">
    <location>
        <begin position="564"/>
        <end position="584"/>
    </location>
</feature>
<dbReference type="Proteomes" id="UP000182135">
    <property type="component" value="Unassembled WGS sequence"/>
</dbReference>
<dbReference type="GO" id="GO:0051117">
    <property type="term" value="F:ATPase binding"/>
    <property type="evidence" value="ECO:0007669"/>
    <property type="project" value="TreeGrafter"/>
</dbReference>
<keyword evidence="5 9" id="KW-1133">Transmembrane helix</keyword>
<evidence type="ECO:0000313" key="11">
    <source>
        <dbReference type="EMBL" id="SFF95443.1"/>
    </source>
</evidence>
<keyword evidence="7 9" id="KW-0472">Membrane</keyword>
<reference evidence="11 12" key="1">
    <citation type="submission" date="2016-10" db="EMBL/GenBank/DDBJ databases">
        <authorList>
            <person name="de Groot N.N."/>
        </authorList>
    </citation>
    <scope>NUCLEOTIDE SEQUENCE [LARGE SCALE GENOMIC DNA]</scope>
    <source>
        <strain evidence="11 12">NLAE-zl-G419</strain>
    </source>
</reference>
<feature type="transmembrane region" description="Helical" evidence="9">
    <location>
        <begin position="406"/>
        <end position="427"/>
    </location>
</feature>
<keyword evidence="12" id="KW-1185">Reference proteome</keyword>
<keyword evidence="6" id="KW-0406">Ion transport</keyword>
<dbReference type="OrthoDB" id="9803814at2"/>
<gene>
    <name evidence="10" type="ORF">DBY38_03455</name>
    <name evidence="11" type="ORF">SAMN04487885_11733</name>
</gene>
<evidence type="ECO:0000256" key="5">
    <source>
        <dbReference type="ARBA" id="ARBA00022989"/>
    </source>
</evidence>
<proteinExistence type="inferred from homology"/>
<dbReference type="AlphaFoldDB" id="A0A1I2MVG9"/>
<dbReference type="InterPro" id="IPR002490">
    <property type="entry name" value="V-ATPase_116kDa_su"/>
</dbReference>
<dbReference type="EMBL" id="QAMZ01000018">
    <property type="protein sequence ID" value="PWL54853.1"/>
    <property type="molecule type" value="Genomic_DNA"/>
</dbReference>
<evidence type="ECO:0000256" key="7">
    <source>
        <dbReference type="ARBA" id="ARBA00023136"/>
    </source>
</evidence>
<comment type="subcellular location">
    <subcellularLocation>
        <location evidence="1">Membrane</location>
        <topology evidence="1">Multi-pass membrane protein</topology>
    </subcellularLocation>
</comment>
<dbReference type="GO" id="GO:0046961">
    <property type="term" value="F:proton-transporting ATPase activity, rotational mechanism"/>
    <property type="evidence" value="ECO:0007669"/>
    <property type="project" value="InterPro"/>
</dbReference>
<dbReference type="EMBL" id="FOOE01000017">
    <property type="protein sequence ID" value="SFF95443.1"/>
    <property type="molecule type" value="Genomic_DNA"/>
</dbReference>
<dbReference type="Proteomes" id="UP000246114">
    <property type="component" value="Unassembled WGS sequence"/>
</dbReference>
<sequence>MAIVKMSKFTLFTFESQKEELLSKLQNFEKVQFIDLREKREDDLSFFNPLDEKKDLSEVQGDLAKVKFALDSLHPYAEKENALKSLKEGKEEFTYNELRERAEKSNWKDIYLSIKSMDDSLNSIKNEVSKLKGQGEELLPWENLDVSFGDLGATANIISFVGTIPKAFIDGFMEKFDSEIPCSYVEKVSEVKGEGYLIIIVHKDYEKEANEILKTFSFNKSSISEKGVPREIINDIGEKIKNLYLKEDELKNKLKEASSNIEELEVAYEYLSNEELKVSASENFLESPNVVAISGWIPTEDRDEFIKSIEKVVGNNYYIELEEAEYGDTEVPVALKNNKVVSAFQSITEMYSTPKYSEMDPTPIMTPFYLLFFGMMLADAGYGILMFIASLIALKKFNLDEKKANFARFFMYLGIPTTVVGIIYGSYFGDILKPYGVKGLVDPATDIMTIFAASLAIGVFQIFVGLGAKAYMLIKQKQYLYAFFDVGSWYMTLGGALLLAGSLVGFPSGIVSFGKWIMIAGMIIIVLTQGRDNKSIGAKLAAGLYALYGLSGYVGDIISYSRLMALGLAGGFIGSAFNLMIGMIGNPIAKIIFGSLIFVGGHLFNVLLSSLGAYVHTCRLQYVEFFGKFYEGGGKPFSPLKSRNKFITVKRD</sequence>
<feature type="transmembrane region" description="Helical" evidence="9">
    <location>
        <begin position="510"/>
        <end position="528"/>
    </location>
</feature>
<feature type="transmembrane region" description="Helical" evidence="9">
    <location>
        <begin position="368"/>
        <end position="394"/>
    </location>
</feature>